<keyword evidence="2" id="KW-1133">Transmembrane helix</keyword>
<accession>A0ABR1SXP9</accession>
<dbReference type="PANTHER" id="PTHR12459:SF15">
    <property type="entry name" value="TRANSMEMBRANE PROTEIN 135"/>
    <property type="match status" value="1"/>
</dbReference>
<evidence type="ECO:0000313" key="3">
    <source>
        <dbReference type="EMBL" id="KAK8039106.1"/>
    </source>
</evidence>
<evidence type="ECO:0000313" key="4">
    <source>
        <dbReference type="Proteomes" id="UP001444661"/>
    </source>
</evidence>
<dbReference type="PANTHER" id="PTHR12459">
    <property type="entry name" value="TRANSMEMBRANE PROTEIN 135-RELATED"/>
    <property type="match status" value="1"/>
</dbReference>
<proteinExistence type="predicted"/>
<feature type="transmembrane region" description="Helical" evidence="2">
    <location>
        <begin position="365"/>
        <end position="386"/>
    </location>
</feature>
<keyword evidence="2" id="KW-0812">Transmembrane</keyword>
<dbReference type="EMBL" id="JAQQWK010000006">
    <property type="protein sequence ID" value="KAK8039106.1"/>
    <property type="molecule type" value="Genomic_DNA"/>
</dbReference>
<comment type="caution">
    <text evidence="3">The sequence shown here is derived from an EMBL/GenBank/DDBJ whole genome shotgun (WGS) entry which is preliminary data.</text>
</comment>
<protein>
    <submittedName>
        <fullName evidence="3">Integral membrane protein- variant</fullName>
    </submittedName>
</protein>
<keyword evidence="4" id="KW-1185">Reference proteome</keyword>
<keyword evidence="2" id="KW-0472">Membrane</keyword>
<gene>
    <name evidence="3" type="ORF">PG993_007517</name>
</gene>
<feature type="transmembrane region" description="Helical" evidence="2">
    <location>
        <begin position="336"/>
        <end position="353"/>
    </location>
</feature>
<name>A0ABR1SXP9_9PEZI</name>
<evidence type="ECO:0000256" key="1">
    <source>
        <dbReference type="SAM" id="MobiDB-lite"/>
    </source>
</evidence>
<evidence type="ECO:0000256" key="2">
    <source>
        <dbReference type="SAM" id="Phobius"/>
    </source>
</evidence>
<dbReference type="Proteomes" id="UP001444661">
    <property type="component" value="Unassembled WGS sequence"/>
</dbReference>
<feature type="region of interest" description="Disordered" evidence="1">
    <location>
        <begin position="1"/>
        <end position="21"/>
    </location>
</feature>
<reference evidence="3 4" key="1">
    <citation type="submission" date="2023-01" db="EMBL/GenBank/DDBJ databases">
        <title>Analysis of 21 Apiospora genomes using comparative genomics revels a genus with tremendous synthesis potential of carbohydrate active enzymes and secondary metabolites.</title>
        <authorList>
            <person name="Sorensen T."/>
        </authorList>
    </citation>
    <scope>NUCLEOTIDE SEQUENCE [LARGE SCALE GENOMIC DNA]</scope>
    <source>
        <strain evidence="3 4">CBS 33761</strain>
    </source>
</reference>
<organism evidence="3 4">
    <name type="scientific">Apiospora rasikravindrae</name>
    <dbReference type="NCBI Taxonomy" id="990691"/>
    <lineage>
        <taxon>Eukaryota</taxon>
        <taxon>Fungi</taxon>
        <taxon>Dikarya</taxon>
        <taxon>Ascomycota</taxon>
        <taxon>Pezizomycotina</taxon>
        <taxon>Sordariomycetes</taxon>
        <taxon>Xylariomycetidae</taxon>
        <taxon>Amphisphaeriales</taxon>
        <taxon>Apiosporaceae</taxon>
        <taxon>Apiospora</taxon>
    </lineage>
</organism>
<dbReference type="InterPro" id="IPR026749">
    <property type="entry name" value="Tmem135"/>
</dbReference>
<sequence length="497" mass="55174">MTSSLQPRSAARGGPQKWDSSIPPPLRPLVRAYALGYASVVVPRLFTLVLQQVTTTRKSRGGGPDNGALQPPRESAVVSLQRILRTGLDPQRFPAFCATLVGGSTLLEVGGTHGSSCLLTRLRLHHCGLLLSQCVATFTAAWFSLKLLQSKASQGFTETVSAEKGNDSNITPKTIKYAGRTLDLSLFAFCRALDVVIGELWAQRRTRRVANQQWTRVETDVSRLADPSIFAVSCALIMWSWFYYPSRLPGAYNKWINSAASVDKRLIEALQRCRTKELRYGEETGQAQLLQGMCREYKWPLQWGDPAIAVPFPCEVVHMGCGPSCEYHALSRFCRSFQWSMFTYLPLNLLLVARKPSFRKLKQALLSAARSSAFLGAFITFFYYGVCLARTRIGPHLMGKDAEARNRIDGGLCVGTGCFACGWSILLENPGRRKDMALFVAPRALATLLPRRYPLDKQWRETLVFAASTAVVFTCVLEKPTRIRGVLGNVLNTVLRP</sequence>